<dbReference type="Proteomes" id="UP001281410">
    <property type="component" value="Unassembled WGS sequence"/>
</dbReference>
<keyword evidence="1" id="KW-0560">Oxidoreductase</keyword>
<comment type="caution">
    <text evidence="4">The sequence shown here is derived from an EMBL/GenBank/DDBJ whole genome shotgun (WGS) entry which is preliminary data.</text>
</comment>
<feature type="compositionally biased region" description="Polar residues" evidence="2">
    <location>
        <begin position="21"/>
        <end position="42"/>
    </location>
</feature>
<dbReference type="FunFam" id="3.30.9.10:FF:000033">
    <property type="entry name" value="Putative oxidoreductase C1F5.03c"/>
    <property type="match status" value="1"/>
</dbReference>
<dbReference type="Gene3D" id="3.50.50.60">
    <property type="entry name" value="FAD/NAD(P)-binding domain"/>
    <property type="match status" value="2"/>
</dbReference>
<feature type="region of interest" description="Disordered" evidence="2">
    <location>
        <begin position="1"/>
        <end position="44"/>
    </location>
</feature>
<evidence type="ECO:0000313" key="4">
    <source>
        <dbReference type="EMBL" id="KAK3221717.1"/>
    </source>
</evidence>
<evidence type="ECO:0000259" key="3">
    <source>
        <dbReference type="Pfam" id="PF01266"/>
    </source>
</evidence>
<dbReference type="Pfam" id="PF01266">
    <property type="entry name" value="DAO"/>
    <property type="match status" value="1"/>
</dbReference>
<dbReference type="GO" id="GO:0016491">
    <property type="term" value="F:oxidoreductase activity"/>
    <property type="evidence" value="ECO:0007669"/>
    <property type="project" value="UniProtKB-KW"/>
</dbReference>
<evidence type="ECO:0000256" key="2">
    <source>
        <dbReference type="SAM" id="MobiDB-lite"/>
    </source>
</evidence>
<organism evidence="4 5">
    <name type="scientific">Dipteronia sinensis</name>
    <dbReference type="NCBI Taxonomy" id="43782"/>
    <lineage>
        <taxon>Eukaryota</taxon>
        <taxon>Viridiplantae</taxon>
        <taxon>Streptophyta</taxon>
        <taxon>Embryophyta</taxon>
        <taxon>Tracheophyta</taxon>
        <taxon>Spermatophyta</taxon>
        <taxon>Magnoliopsida</taxon>
        <taxon>eudicotyledons</taxon>
        <taxon>Gunneridae</taxon>
        <taxon>Pentapetalae</taxon>
        <taxon>rosids</taxon>
        <taxon>malvids</taxon>
        <taxon>Sapindales</taxon>
        <taxon>Sapindaceae</taxon>
        <taxon>Hippocastanoideae</taxon>
        <taxon>Acereae</taxon>
        <taxon>Dipteronia</taxon>
    </lineage>
</organism>
<sequence>MTLHSLSLSSLFHPPNPNPSKTSKIGTSINSSASPSPHMENTQPKKRVAVCGGGVIGVCTAYFLAKKGAAVTLIEKSSVACAASGKAGGFLALDWCDDEAISSLARTSFNLHRSLSDELNGPENYGYRPLTTLSLIVTESQTTSTSTKAASSSSVLPSWVDGPIKSPRTIGSPETTAQVHPKLFTTTLLNKAVNDYGVEVVIGKVERVGVEVEGGRVDSVVLEGGRVIESDSVVLALGPWSGKFEMLSSIFRVYGLKAHSIVVEPKEGASITPHALFLSYFPAGGGKALDPEVYPRPTGEVYVCGMSSEQEVPDNPEEISGDPDSIEVLKRVARTVSSHLAEGEAQVKSEQACFLPCTDDSIPVIGEIPGARGCYVATGHSCWGILNGPATGAALAELVIDGRASILDLSRFSPTRFGLVLPDLFDVENYRHYQVQED</sequence>
<dbReference type="GO" id="GO:0005737">
    <property type="term" value="C:cytoplasm"/>
    <property type="evidence" value="ECO:0007669"/>
    <property type="project" value="TreeGrafter"/>
</dbReference>
<dbReference type="InterPro" id="IPR036188">
    <property type="entry name" value="FAD/NAD-bd_sf"/>
</dbReference>
<proteinExistence type="predicted"/>
<dbReference type="PANTHER" id="PTHR13847:SF150">
    <property type="entry name" value="OXIDOREDUCTASE TDA3-RELATED"/>
    <property type="match status" value="1"/>
</dbReference>
<accession>A0AAE0APL9</accession>
<dbReference type="PANTHER" id="PTHR13847">
    <property type="entry name" value="SARCOSINE DEHYDROGENASE-RELATED"/>
    <property type="match status" value="1"/>
</dbReference>
<feature type="compositionally biased region" description="Low complexity" evidence="2">
    <location>
        <begin position="1"/>
        <end position="13"/>
    </location>
</feature>
<keyword evidence="5" id="KW-1185">Reference proteome</keyword>
<dbReference type="AlphaFoldDB" id="A0AAE0APL9"/>
<dbReference type="EMBL" id="JANJYJ010000003">
    <property type="protein sequence ID" value="KAK3221717.1"/>
    <property type="molecule type" value="Genomic_DNA"/>
</dbReference>
<dbReference type="FunFam" id="3.50.50.60:FF:000360">
    <property type="entry name" value="FAD-dependent oxidoreductase family protein"/>
    <property type="match status" value="1"/>
</dbReference>
<evidence type="ECO:0000256" key="1">
    <source>
        <dbReference type="ARBA" id="ARBA00023002"/>
    </source>
</evidence>
<name>A0AAE0APL9_9ROSI</name>
<dbReference type="SUPFAM" id="SSF51905">
    <property type="entry name" value="FAD/NAD(P)-binding domain"/>
    <property type="match status" value="1"/>
</dbReference>
<reference evidence="4" key="1">
    <citation type="journal article" date="2023" name="Plant J.">
        <title>Genome sequences and population genomics provide insights into the demographic history, inbreeding, and mutation load of two 'living fossil' tree species of Dipteronia.</title>
        <authorList>
            <person name="Feng Y."/>
            <person name="Comes H.P."/>
            <person name="Chen J."/>
            <person name="Zhu S."/>
            <person name="Lu R."/>
            <person name="Zhang X."/>
            <person name="Li P."/>
            <person name="Qiu J."/>
            <person name="Olsen K.M."/>
            <person name="Qiu Y."/>
        </authorList>
    </citation>
    <scope>NUCLEOTIDE SEQUENCE</scope>
    <source>
        <strain evidence="4">NBL</strain>
    </source>
</reference>
<gene>
    <name evidence="4" type="ORF">Dsin_008742</name>
</gene>
<protein>
    <recommendedName>
        <fullName evidence="3">FAD dependent oxidoreductase domain-containing protein</fullName>
    </recommendedName>
</protein>
<feature type="domain" description="FAD dependent oxidoreductase" evidence="3">
    <location>
        <begin position="47"/>
        <end position="398"/>
    </location>
</feature>
<evidence type="ECO:0000313" key="5">
    <source>
        <dbReference type="Proteomes" id="UP001281410"/>
    </source>
</evidence>
<dbReference type="Gene3D" id="3.30.9.10">
    <property type="entry name" value="D-Amino Acid Oxidase, subunit A, domain 2"/>
    <property type="match status" value="1"/>
</dbReference>
<dbReference type="InterPro" id="IPR006076">
    <property type="entry name" value="FAD-dep_OxRdtase"/>
</dbReference>